<evidence type="ECO:0000259" key="2">
    <source>
        <dbReference type="Pfam" id="PF24298"/>
    </source>
</evidence>
<dbReference type="PROSITE" id="PS51257">
    <property type="entry name" value="PROKAR_LIPOPROTEIN"/>
    <property type="match status" value="1"/>
</dbReference>
<dbReference type="OrthoDB" id="107145at2"/>
<feature type="chain" id="PRO_5020989412" description="DUF7482 domain-containing protein" evidence="1">
    <location>
        <begin position="20"/>
        <end position="171"/>
    </location>
</feature>
<comment type="caution">
    <text evidence="3">The sequence shown here is derived from an EMBL/GenBank/DDBJ whole genome shotgun (WGS) entry which is preliminary data.</text>
</comment>
<dbReference type="RefSeq" id="WP_133504846.1">
    <property type="nucleotide sequence ID" value="NZ_SNXC01000015.1"/>
</dbReference>
<accession>A0A4R6M3F4</accession>
<evidence type="ECO:0000313" key="4">
    <source>
        <dbReference type="Proteomes" id="UP000294656"/>
    </source>
</evidence>
<protein>
    <recommendedName>
        <fullName evidence="2">DUF7482 domain-containing protein</fullName>
    </recommendedName>
</protein>
<proteinExistence type="predicted"/>
<gene>
    <name evidence="3" type="ORF">DFP79_3129</name>
</gene>
<dbReference type="Proteomes" id="UP000294656">
    <property type="component" value="Unassembled WGS sequence"/>
</dbReference>
<feature type="signal peptide" evidence="1">
    <location>
        <begin position="1"/>
        <end position="19"/>
    </location>
</feature>
<evidence type="ECO:0000313" key="3">
    <source>
        <dbReference type="EMBL" id="TDO95773.1"/>
    </source>
</evidence>
<keyword evidence="1" id="KW-0732">Signal</keyword>
<name>A0A4R6M3F4_9GAMM</name>
<dbReference type="AlphaFoldDB" id="A0A4R6M3F4"/>
<dbReference type="EMBL" id="SNXC01000015">
    <property type="protein sequence ID" value="TDO95773.1"/>
    <property type="molecule type" value="Genomic_DNA"/>
</dbReference>
<dbReference type="InterPro" id="IPR055905">
    <property type="entry name" value="DUF7482"/>
</dbReference>
<dbReference type="Pfam" id="PF24298">
    <property type="entry name" value="DUF7482"/>
    <property type="match status" value="1"/>
</dbReference>
<sequence>MKTKFVLSCLLAVFLTACSYQPYKDKSTQIRIPVFSAWYEGKEVFYITTDVSDKAMAKQMKANYAPRLRDAIPRYPKPPQVKTALERVYGFPGGEQRNVFPSAPWPVGPESTDEQYSPLWLMYWVKWVDSSKAYELKSEGDIYAAERKGLVTIERTRIVVNCPVVPNPDEP</sequence>
<organism evidence="3 4">
    <name type="scientific">Marinomonas balearica</name>
    <dbReference type="NCBI Taxonomy" id="491947"/>
    <lineage>
        <taxon>Bacteria</taxon>
        <taxon>Pseudomonadati</taxon>
        <taxon>Pseudomonadota</taxon>
        <taxon>Gammaproteobacteria</taxon>
        <taxon>Oceanospirillales</taxon>
        <taxon>Oceanospirillaceae</taxon>
        <taxon>Marinomonas</taxon>
    </lineage>
</organism>
<feature type="domain" description="DUF7482" evidence="2">
    <location>
        <begin position="40"/>
        <end position="169"/>
    </location>
</feature>
<reference evidence="3 4" key="1">
    <citation type="submission" date="2019-03" db="EMBL/GenBank/DDBJ databases">
        <title>Genomic Encyclopedia of Type Strains, Phase III (KMG-III): the genomes of soil and plant-associated and newly described type strains.</title>
        <authorList>
            <person name="Whitman W."/>
        </authorList>
    </citation>
    <scope>NUCLEOTIDE SEQUENCE [LARGE SCALE GENOMIC DNA]</scope>
    <source>
        <strain evidence="3 4">CECT 7378</strain>
    </source>
</reference>
<evidence type="ECO:0000256" key="1">
    <source>
        <dbReference type="SAM" id="SignalP"/>
    </source>
</evidence>
<keyword evidence="4" id="KW-1185">Reference proteome</keyword>